<sequence>MTDVEARQRLLTEEEISTATFGSYGDDDIDRLVKKKRARARCRACLCIGCGVILIIGVGAVLFVTTNYTESPIPSPVPSGVSKYLHAAVASDVTLCSEVGRDILQNKKGNAVDAAVAALLCMGLADPQSMGIGGGFFMTIYNRSTGESHFLDARETAPANASKDMFVENPLLSSLGGMSIAIPGEVRGYFEAVGRFGRLNIKDVFQPAIDMARTGFKVPKSLEKALAASDPVEMKQKYGEGWNFFINPATNSSYKEGEILKLPQLAKTLETITTEGPESFYNGSLTRDILADMNAMKNYTGNSSYGSIITAEDLKKYRIMWNSTLNVTLRNKGLRVLTPPAPSGGPVLVFILNILDGYKLEPDVLKTLDGTVLTYHRIIESFKFGYAKRTNLADPTFVPNVTEVEKNLTSSDYADYIRSMITDNTTHDYMYYGPTFSNQPTKGTAHLSVVDADGNAVAVTSTVNAYFGSKVIGPRTGIIFNNEMDDFSTPGQKNIFGLYPSPANFIEAGKRPLSSMCPTIVVNKDGDVYMVVGAAGGTTITTATAYVASQVFWFGKDIKEAIDALRIHHQLLPPYMAYESGISKQVIDGLKAKNHNVTEVNFGSMSIVQGIVKSEGIIYANCDVRKGGTPDGY</sequence>
<feature type="binding site" evidence="4">
    <location>
        <begin position="514"/>
        <end position="515"/>
    </location>
    <ligand>
        <name>L-glutamate</name>
        <dbReference type="ChEBI" id="CHEBI:29985"/>
    </ligand>
</feature>
<organism evidence="6 7">
    <name type="scientific">Potamilus streckersoni</name>
    <dbReference type="NCBI Taxonomy" id="2493646"/>
    <lineage>
        <taxon>Eukaryota</taxon>
        <taxon>Metazoa</taxon>
        <taxon>Spiralia</taxon>
        <taxon>Lophotrochozoa</taxon>
        <taxon>Mollusca</taxon>
        <taxon>Bivalvia</taxon>
        <taxon>Autobranchia</taxon>
        <taxon>Heteroconchia</taxon>
        <taxon>Palaeoheterodonta</taxon>
        <taxon>Unionida</taxon>
        <taxon>Unionoidea</taxon>
        <taxon>Unionidae</taxon>
        <taxon>Ambleminae</taxon>
        <taxon>Lampsilini</taxon>
        <taxon>Potamilus</taxon>
    </lineage>
</organism>
<dbReference type="Gene3D" id="1.10.246.130">
    <property type="match status" value="1"/>
</dbReference>
<keyword evidence="2" id="KW-1199">Hemostasis impairing toxin</keyword>
<dbReference type="AlphaFoldDB" id="A0AAE0SU61"/>
<comment type="caution">
    <text evidence="6">The sequence shown here is derived from an EMBL/GenBank/DDBJ whole genome shotgun (WGS) entry which is preliminary data.</text>
</comment>
<evidence type="ECO:0008006" key="8">
    <source>
        <dbReference type="Google" id="ProtNLM"/>
    </source>
</evidence>
<reference evidence="6" key="1">
    <citation type="journal article" date="2021" name="Genome Biol. Evol.">
        <title>A High-Quality Reference Genome for a Parasitic Bivalve with Doubly Uniparental Inheritance (Bivalvia: Unionida).</title>
        <authorList>
            <person name="Smith C.H."/>
        </authorList>
    </citation>
    <scope>NUCLEOTIDE SEQUENCE</scope>
    <source>
        <strain evidence="6">CHS0354</strain>
    </source>
</reference>
<dbReference type="InterPro" id="IPR055262">
    <property type="entry name" value="GGT_CS"/>
</dbReference>
<feature type="binding site" evidence="4">
    <location>
        <begin position="462"/>
        <end position="464"/>
    </location>
    <ligand>
        <name>L-glutamate</name>
        <dbReference type="ChEBI" id="CHEBI:29985"/>
    </ligand>
</feature>
<keyword evidence="2" id="KW-0800">Toxin</keyword>
<dbReference type="GO" id="GO:0006751">
    <property type="term" value="P:glutathione catabolic process"/>
    <property type="evidence" value="ECO:0007669"/>
    <property type="project" value="InterPro"/>
</dbReference>
<dbReference type="InterPro" id="IPR043138">
    <property type="entry name" value="GGT_lsub"/>
</dbReference>
<evidence type="ECO:0000256" key="5">
    <source>
        <dbReference type="SAM" id="Phobius"/>
    </source>
</evidence>
<dbReference type="Proteomes" id="UP001195483">
    <property type="component" value="Unassembled WGS sequence"/>
</dbReference>
<proteinExistence type="inferred from homology"/>
<keyword evidence="5" id="KW-1133">Transmembrane helix</keyword>
<feature type="transmembrane region" description="Helical" evidence="5">
    <location>
        <begin position="44"/>
        <end position="64"/>
    </location>
</feature>
<protein>
    <recommendedName>
        <fullName evidence="8">Gamma-glutamyltranspeptidase 1</fullName>
    </recommendedName>
</protein>
<keyword evidence="5" id="KW-0472">Membrane</keyword>
<keyword evidence="5" id="KW-0812">Transmembrane</keyword>
<dbReference type="Pfam" id="PF01019">
    <property type="entry name" value="G_glu_transpept"/>
    <property type="match status" value="1"/>
</dbReference>
<feature type="binding site" evidence="4">
    <location>
        <position position="537"/>
    </location>
    <ligand>
        <name>L-glutamate</name>
        <dbReference type="ChEBI" id="CHEBI:29985"/>
    </ligand>
</feature>
<feature type="active site" description="Nucleophile" evidence="3">
    <location>
        <position position="444"/>
    </location>
</feature>
<dbReference type="PANTHER" id="PTHR11686">
    <property type="entry name" value="GAMMA GLUTAMYL TRANSPEPTIDASE"/>
    <property type="match status" value="1"/>
</dbReference>
<dbReference type="InterPro" id="IPR029055">
    <property type="entry name" value="Ntn_hydrolases_N"/>
</dbReference>
<dbReference type="FunFam" id="3.60.20.40:FF:000001">
    <property type="entry name" value="Gamma-glutamyltranspeptidase 1"/>
    <property type="match status" value="1"/>
</dbReference>
<reference evidence="6" key="2">
    <citation type="journal article" date="2021" name="Genome Biol. Evol.">
        <title>Developing a high-quality reference genome for a parasitic bivalve with doubly uniparental inheritance (Bivalvia: Unionida).</title>
        <authorList>
            <person name="Smith C.H."/>
        </authorList>
    </citation>
    <scope>NUCLEOTIDE SEQUENCE</scope>
    <source>
        <strain evidence="6">CHS0354</strain>
        <tissue evidence="6">Mantle</tissue>
    </source>
</reference>
<dbReference type="EMBL" id="JAEAOA010002354">
    <property type="protein sequence ID" value="KAK3597993.1"/>
    <property type="molecule type" value="Genomic_DNA"/>
</dbReference>
<dbReference type="PROSITE" id="PS00462">
    <property type="entry name" value="G_GLU_TRANSPEPTIDASE"/>
    <property type="match status" value="1"/>
</dbReference>
<gene>
    <name evidence="6" type="ORF">CHS0354_042347</name>
</gene>
<comment type="similarity">
    <text evidence="1">Belongs to the gamma-glutamyltransferase family.</text>
</comment>
<evidence type="ECO:0000256" key="1">
    <source>
        <dbReference type="ARBA" id="ARBA00009381"/>
    </source>
</evidence>
<dbReference type="Gene3D" id="3.60.20.40">
    <property type="match status" value="1"/>
</dbReference>
<evidence type="ECO:0000313" key="6">
    <source>
        <dbReference type="EMBL" id="KAK3597993.1"/>
    </source>
</evidence>
<name>A0AAE0SU61_9BIVA</name>
<feature type="binding site" evidence="4">
    <location>
        <position position="154"/>
    </location>
    <ligand>
        <name>L-glutamate</name>
        <dbReference type="ChEBI" id="CHEBI:29985"/>
    </ligand>
</feature>
<evidence type="ECO:0000256" key="4">
    <source>
        <dbReference type="PIRSR" id="PIRSR600101-2"/>
    </source>
</evidence>
<dbReference type="InterPro" id="IPR043137">
    <property type="entry name" value="GGT_ssub_C"/>
</dbReference>
<keyword evidence="7" id="KW-1185">Reference proteome</keyword>
<dbReference type="FunFam" id="1.10.246.130:FF:000002">
    <property type="entry name" value="glutathione hydrolase 1 proenzyme"/>
    <property type="match status" value="1"/>
</dbReference>
<dbReference type="InterPro" id="IPR000101">
    <property type="entry name" value="GGT_peptidase"/>
</dbReference>
<evidence type="ECO:0000256" key="2">
    <source>
        <dbReference type="ARBA" id="ARBA00084097"/>
    </source>
</evidence>
<dbReference type="SUPFAM" id="SSF56235">
    <property type="entry name" value="N-terminal nucleophile aminohydrolases (Ntn hydrolases)"/>
    <property type="match status" value="1"/>
</dbReference>
<dbReference type="NCBIfam" id="TIGR00066">
    <property type="entry name" value="g_glut_trans"/>
    <property type="match status" value="1"/>
</dbReference>
<reference evidence="6" key="3">
    <citation type="submission" date="2023-05" db="EMBL/GenBank/DDBJ databases">
        <authorList>
            <person name="Smith C.H."/>
        </authorList>
    </citation>
    <scope>NUCLEOTIDE SEQUENCE</scope>
    <source>
        <strain evidence="6">CHS0354</strain>
        <tissue evidence="6">Mantle</tissue>
    </source>
</reference>
<keyword evidence="2" id="KW-1202">Platelet aggregation activating toxin</keyword>
<dbReference type="PRINTS" id="PR01210">
    <property type="entry name" value="GGTRANSPTASE"/>
</dbReference>
<accession>A0AAE0SU61</accession>
<evidence type="ECO:0000256" key="3">
    <source>
        <dbReference type="PIRSR" id="PIRSR600101-1"/>
    </source>
</evidence>
<evidence type="ECO:0000313" key="7">
    <source>
        <dbReference type="Proteomes" id="UP001195483"/>
    </source>
</evidence>
<feature type="binding site" evidence="4">
    <location>
        <position position="486"/>
    </location>
    <ligand>
        <name>L-glutamate</name>
        <dbReference type="ChEBI" id="CHEBI:29985"/>
    </ligand>
</feature>
<dbReference type="GO" id="GO:0005886">
    <property type="term" value="C:plasma membrane"/>
    <property type="evidence" value="ECO:0007669"/>
    <property type="project" value="TreeGrafter"/>
</dbReference>
<dbReference type="GO" id="GO:0036374">
    <property type="term" value="F:glutathione hydrolase activity"/>
    <property type="evidence" value="ECO:0007669"/>
    <property type="project" value="InterPro"/>
</dbReference>
<dbReference type="PANTHER" id="PTHR11686:SF9">
    <property type="entry name" value="RE13973P"/>
    <property type="match status" value="1"/>
</dbReference>